<sequence>MIRKYLLFIFLYPVKGVHDAGIQFIEEPKDAIVAPGHSVLLDCVAHAEDGSSPNIKWRSSDGQYLMLQPDDNSKTLGNGSLVLSNVFFGQEGCSQAREEYQCVASSEKYGTIVSRTASVIAACFHPLKEGRRNLQVYAGETAFLSCFIDARPKAQILWLKNQYPLDLDPLRMTILPSGSLEIENVQMSDAGSYQCNASNFIGHEVAWVELSVKSADDAESSLMAPVFIATPRSSTAIEGDTVTFECAANGFPRPHITWLKDGVTIDLADLDSTFSTTGSGSLQISKVKEEDQGNYVCRATNKEDLADISATLDVQVPPRFNQEPSTKIAHEKDDVELPCDVYGKPEPKVTWLKNGELINFNEYLQVVHRHNLKISGSLSLDSGIFQCIAKNDAGNIQTAVKLIVLNTGQEIPDLISSEKSSSLAPINPSSFSGEASKPKLQGALPAPRNLRAVTVSRRFVVLQWQPPEHMTEEIDGYAVFYREQGSLRERVSNISRQELGNVNISGLQPDKTYVFTVVGVSSGRLGESSESLTVTTQKEVHVAGPPTLVIATAVSASAILVQWQAPEYANGPVVKYQVFYVEEEIATEHYVETEETRYELTNLAPFSVYTIWVAALNSNGPGINSVEARVRTYSSAPTKPPQSVTAKPFSSSVVTISWEPPPRDGQNGIITGYKIKYKKGDKKLKGEVVVTAGDRRMYSLEDLDRSSVYHIRLWALNVNGSSPPSEWCSVETFENDLIENTVPDAPGSLIAQATSDSIYLLWTPPLDTSIMVRSYTIGWGRNYPDMFTKSLNGRHSNSFTITKLKPNSEYIISLKASNEMGDGPPKYANVRTSVASQQEPALELTPPIGLKASILSPTSAVLYWSDTTLPQGQFVTDDRHYIVRCMLYHATTAGSRTKFYNATDLNLIISDLKPNSQYEFTVKVVKGNRESPWSMVVLNTTLEDAPSSPPMDLTVVPVEGTPSSVTLNWQPPKVPNGRITGYLVSYTRHSPNQENVVEVEKVVGDKMSTVIKNLSANTTYFFQIQARTKGGIGPMSNNISFTTPVSALHQFDSRHGMKDTKEDMSLSSIMYLGIGCGALSLVLIFIMATIFCCRRKSSLDSSKKEYMKTGTGSKQKSLNTNLKPPDLWIHHDQMELKALEKSSQGSLDTASGGGPSSINLSKEFDVSDHHQETRVHHHTSSTMTNSLDKRNYISSYIGSPSEQPLLSEEKKSTLRSASKSKPISLQMDRRSASSNSSSDIVEMQPLYPHQHYSVSRAHVTVDATGALENTYIIQSAAPSTYESINNPNTSQPPSTPIQGQTYGTAAESKRLQGHPLKSFSVPAPPPQSAPSTPQQKHVVRSHGSSSPYKKAPPTAGSTLPPGPASTSSTKPWQSDLLQLSKIQPSYSTEELNQEMANLEGLMKDLNAITASEFEC</sequence>
<feature type="domain" description="Fibronectin type-III" evidence="14">
    <location>
        <begin position="446"/>
        <end position="539"/>
    </location>
</feature>
<dbReference type="InterPro" id="IPR013098">
    <property type="entry name" value="Ig_I-set"/>
</dbReference>
<feature type="signal peptide" evidence="12">
    <location>
        <begin position="1"/>
        <end position="16"/>
    </location>
</feature>
<proteinExistence type="inferred from homology"/>
<dbReference type="SMART" id="SM00409">
    <property type="entry name" value="IG"/>
    <property type="match status" value="4"/>
</dbReference>
<keyword evidence="6 11" id="KW-0472">Membrane</keyword>
<keyword evidence="7" id="KW-1015">Disulfide bond</keyword>
<dbReference type="GO" id="GO:0098609">
    <property type="term" value="P:cell-cell adhesion"/>
    <property type="evidence" value="ECO:0007669"/>
    <property type="project" value="TreeGrafter"/>
</dbReference>
<dbReference type="SUPFAM" id="SSF49265">
    <property type="entry name" value="Fibronectin type III"/>
    <property type="match status" value="4"/>
</dbReference>
<dbReference type="FunFam" id="2.60.40.10:FF:000004">
    <property type="entry name" value="DCC isoform 1"/>
    <property type="match status" value="1"/>
</dbReference>
<feature type="domain" description="Fibronectin type-III" evidence="14">
    <location>
        <begin position="846"/>
        <end position="944"/>
    </location>
</feature>
<feature type="compositionally biased region" description="Polar residues" evidence="10">
    <location>
        <begin position="1364"/>
        <end position="1376"/>
    </location>
</feature>
<evidence type="ECO:0000256" key="7">
    <source>
        <dbReference type="ARBA" id="ARBA00023157"/>
    </source>
</evidence>
<feature type="domain" description="Ig-like" evidence="13">
    <location>
        <begin position="318"/>
        <end position="403"/>
    </location>
</feature>
<evidence type="ECO:0000256" key="12">
    <source>
        <dbReference type="SAM" id="SignalP"/>
    </source>
</evidence>
<dbReference type="GO" id="GO:0016020">
    <property type="term" value="C:membrane"/>
    <property type="evidence" value="ECO:0007669"/>
    <property type="project" value="UniProtKB-SubCell"/>
</dbReference>
<dbReference type="CDD" id="cd00063">
    <property type="entry name" value="FN3"/>
    <property type="match status" value="6"/>
</dbReference>
<feature type="domain" description="Fibronectin type-III" evidence="14">
    <location>
        <begin position="545"/>
        <end position="635"/>
    </location>
</feature>
<feature type="domain" description="Fibronectin type-III" evidence="14">
    <location>
        <begin position="949"/>
        <end position="1046"/>
    </location>
</feature>
<evidence type="ECO:0000256" key="11">
    <source>
        <dbReference type="SAM" id="Phobius"/>
    </source>
</evidence>
<keyword evidence="8" id="KW-0325">Glycoprotein</keyword>
<keyword evidence="12" id="KW-0732">Signal</keyword>
<dbReference type="Gene3D" id="2.60.40.10">
    <property type="entry name" value="Immunoglobulins"/>
    <property type="match status" value="10"/>
</dbReference>
<dbReference type="CDD" id="cd00096">
    <property type="entry name" value="Ig"/>
    <property type="match status" value="1"/>
</dbReference>
<dbReference type="Proteomes" id="UP001152759">
    <property type="component" value="Chromosome 2"/>
</dbReference>
<comment type="subcellular location">
    <subcellularLocation>
        <location evidence="1">Membrane</location>
        <topology evidence="1">Single-pass type I membrane protein</topology>
    </subcellularLocation>
</comment>
<dbReference type="FunFam" id="2.60.40.10:FF:000032">
    <property type="entry name" value="palladin isoform X1"/>
    <property type="match status" value="2"/>
</dbReference>
<evidence type="ECO:0000259" key="14">
    <source>
        <dbReference type="PROSITE" id="PS50853"/>
    </source>
</evidence>
<comment type="similarity">
    <text evidence="2">Belongs to the immunoglobulin superfamily. DCC family.</text>
</comment>
<evidence type="ECO:0000256" key="1">
    <source>
        <dbReference type="ARBA" id="ARBA00004479"/>
    </source>
</evidence>
<evidence type="ECO:0000313" key="16">
    <source>
        <dbReference type="Proteomes" id="UP001152759"/>
    </source>
</evidence>
<dbReference type="InterPro" id="IPR013783">
    <property type="entry name" value="Ig-like_fold"/>
</dbReference>
<dbReference type="FunFam" id="2.60.40.10:FF:000028">
    <property type="entry name" value="Neuronal cell adhesion molecule"/>
    <property type="match status" value="2"/>
</dbReference>
<evidence type="ECO:0000256" key="6">
    <source>
        <dbReference type="ARBA" id="ARBA00023136"/>
    </source>
</evidence>
<feature type="region of interest" description="Disordered" evidence="10">
    <location>
        <begin position="1282"/>
        <end position="1376"/>
    </location>
</feature>
<dbReference type="Pfam" id="PF13927">
    <property type="entry name" value="Ig_3"/>
    <property type="match status" value="1"/>
</dbReference>
<dbReference type="PROSITE" id="PS50835">
    <property type="entry name" value="IG_LIKE"/>
    <property type="match status" value="4"/>
</dbReference>
<feature type="region of interest" description="Disordered" evidence="10">
    <location>
        <begin position="418"/>
        <end position="438"/>
    </location>
</feature>
<feature type="domain" description="Ig-like" evidence="13">
    <location>
        <begin position="22"/>
        <end position="118"/>
    </location>
</feature>
<dbReference type="InterPro" id="IPR003598">
    <property type="entry name" value="Ig_sub2"/>
</dbReference>
<feature type="compositionally biased region" description="Basic and acidic residues" evidence="10">
    <location>
        <begin position="1162"/>
        <end position="1174"/>
    </location>
</feature>
<evidence type="ECO:0000256" key="10">
    <source>
        <dbReference type="SAM" id="MobiDB-lite"/>
    </source>
</evidence>
<feature type="compositionally biased region" description="Polar residues" evidence="10">
    <location>
        <begin position="1214"/>
        <end position="1223"/>
    </location>
</feature>
<dbReference type="EMBL" id="OU963863">
    <property type="protein sequence ID" value="CAH0385899.1"/>
    <property type="molecule type" value="Genomic_DNA"/>
</dbReference>
<dbReference type="Pfam" id="PF06583">
    <property type="entry name" value="Neogenin_C"/>
    <property type="match status" value="1"/>
</dbReference>
<accession>A0A9P0EZT0</accession>
<evidence type="ECO:0008006" key="17">
    <source>
        <dbReference type="Google" id="ProtNLM"/>
    </source>
</evidence>
<evidence type="ECO:0000256" key="9">
    <source>
        <dbReference type="ARBA" id="ARBA00023319"/>
    </source>
</evidence>
<feature type="transmembrane region" description="Helical" evidence="11">
    <location>
        <begin position="1069"/>
        <end position="1093"/>
    </location>
</feature>
<dbReference type="PANTHER" id="PTHR44170:SF54">
    <property type="entry name" value="FI24025P1"/>
    <property type="match status" value="1"/>
</dbReference>
<keyword evidence="3 11" id="KW-0812">Transmembrane</keyword>
<dbReference type="PROSITE" id="PS50853">
    <property type="entry name" value="FN3"/>
    <property type="match status" value="6"/>
</dbReference>
<dbReference type="SMART" id="SM00060">
    <property type="entry name" value="FN3"/>
    <property type="match status" value="6"/>
</dbReference>
<feature type="compositionally biased region" description="Polar residues" evidence="10">
    <location>
        <begin position="418"/>
        <end position="433"/>
    </location>
</feature>
<gene>
    <name evidence="15" type="ORF">BEMITA_LOCUS5078</name>
</gene>
<keyword evidence="4" id="KW-0677">Repeat</keyword>
<dbReference type="InterPro" id="IPR003961">
    <property type="entry name" value="FN3_dom"/>
</dbReference>
<dbReference type="SUPFAM" id="SSF48726">
    <property type="entry name" value="Immunoglobulin"/>
    <property type="match status" value="4"/>
</dbReference>
<evidence type="ECO:0000313" key="15">
    <source>
        <dbReference type="EMBL" id="CAH0385899.1"/>
    </source>
</evidence>
<dbReference type="PANTHER" id="PTHR44170">
    <property type="entry name" value="PROTEIN SIDEKICK"/>
    <property type="match status" value="1"/>
</dbReference>
<dbReference type="InterPro" id="IPR010560">
    <property type="entry name" value="Neogenin_C"/>
</dbReference>
<dbReference type="Pfam" id="PF00041">
    <property type="entry name" value="fn3"/>
    <property type="match status" value="6"/>
</dbReference>
<dbReference type="PRINTS" id="PR00014">
    <property type="entry name" value="FNTYPEIII"/>
</dbReference>
<evidence type="ECO:0000256" key="4">
    <source>
        <dbReference type="ARBA" id="ARBA00022737"/>
    </source>
</evidence>
<feature type="domain" description="Ig-like" evidence="13">
    <location>
        <begin position="225"/>
        <end position="313"/>
    </location>
</feature>
<feature type="compositionally biased region" description="Polar residues" evidence="10">
    <location>
        <begin position="1110"/>
        <end position="1122"/>
    </location>
</feature>
<evidence type="ECO:0000256" key="2">
    <source>
        <dbReference type="ARBA" id="ARBA00009588"/>
    </source>
</evidence>
<feature type="region of interest" description="Disordered" evidence="10">
    <location>
        <begin position="1140"/>
        <end position="1239"/>
    </location>
</feature>
<feature type="domain" description="Fibronectin type-III" evidence="14">
    <location>
        <begin position="742"/>
        <end position="836"/>
    </location>
</feature>
<feature type="region of interest" description="Disordered" evidence="10">
    <location>
        <begin position="1103"/>
        <end position="1124"/>
    </location>
</feature>
<feature type="domain" description="Ig-like" evidence="13">
    <location>
        <begin position="126"/>
        <end position="213"/>
    </location>
</feature>
<protein>
    <recommendedName>
        <fullName evidence="17">Neogenin</fullName>
    </recommendedName>
</protein>
<feature type="compositionally biased region" description="Low complexity" evidence="10">
    <location>
        <begin position="1283"/>
        <end position="1298"/>
    </location>
</feature>
<reference evidence="15" key="1">
    <citation type="submission" date="2021-12" db="EMBL/GenBank/DDBJ databases">
        <authorList>
            <person name="King R."/>
        </authorList>
    </citation>
    <scope>NUCLEOTIDE SEQUENCE</scope>
</reference>
<keyword evidence="9" id="KW-0393">Immunoglobulin domain</keyword>
<dbReference type="SMART" id="SM00408">
    <property type="entry name" value="IGc2"/>
    <property type="match status" value="4"/>
</dbReference>
<dbReference type="GO" id="GO:0009653">
    <property type="term" value="P:anatomical structure morphogenesis"/>
    <property type="evidence" value="ECO:0007669"/>
    <property type="project" value="UniProtKB-ARBA"/>
</dbReference>
<keyword evidence="5 11" id="KW-1133">Transmembrane helix</keyword>
<feature type="chain" id="PRO_5040437574" description="Neogenin" evidence="12">
    <location>
        <begin position="17"/>
        <end position="1415"/>
    </location>
</feature>
<evidence type="ECO:0000256" key="3">
    <source>
        <dbReference type="ARBA" id="ARBA00022692"/>
    </source>
</evidence>
<dbReference type="Pfam" id="PF07679">
    <property type="entry name" value="I-set"/>
    <property type="match status" value="2"/>
</dbReference>
<keyword evidence="16" id="KW-1185">Reference proteome</keyword>
<evidence type="ECO:0000256" key="8">
    <source>
        <dbReference type="ARBA" id="ARBA00023180"/>
    </source>
</evidence>
<name>A0A9P0EZT0_BEMTA</name>
<organism evidence="15 16">
    <name type="scientific">Bemisia tabaci</name>
    <name type="common">Sweetpotato whitefly</name>
    <name type="synonym">Aleurodes tabaci</name>
    <dbReference type="NCBI Taxonomy" id="7038"/>
    <lineage>
        <taxon>Eukaryota</taxon>
        <taxon>Metazoa</taxon>
        <taxon>Ecdysozoa</taxon>
        <taxon>Arthropoda</taxon>
        <taxon>Hexapoda</taxon>
        <taxon>Insecta</taxon>
        <taxon>Pterygota</taxon>
        <taxon>Neoptera</taxon>
        <taxon>Paraneoptera</taxon>
        <taxon>Hemiptera</taxon>
        <taxon>Sternorrhyncha</taxon>
        <taxon>Aleyrodoidea</taxon>
        <taxon>Aleyrodidae</taxon>
        <taxon>Aleyrodinae</taxon>
        <taxon>Bemisia</taxon>
    </lineage>
</organism>
<evidence type="ECO:0000259" key="13">
    <source>
        <dbReference type="PROSITE" id="PS50835"/>
    </source>
</evidence>
<dbReference type="InterPro" id="IPR036179">
    <property type="entry name" value="Ig-like_dom_sf"/>
</dbReference>
<dbReference type="InterPro" id="IPR007110">
    <property type="entry name" value="Ig-like_dom"/>
</dbReference>
<dbReference type="InterPro" id="IPR003599">
    <property type="entry name" value="Ig_sub"/>
</dbReference>
<feature type="domain" description="Fibronectin type-III" evidence="14">
    <location>
        <begin position="640"/>
        <end position="735"/>
    </location>
</feature>
<evidence type="ECO:0000256" key="5">
    <source>
        <dbReference type="ARBA" id="ARBA00022989"/>
    </source>
</evidence>
<dbReference type="InterPro" id="IPR036116">
    <property type="entry name" value="FN3_sf"/>
</dbReference>
<dbReference type="GO" id="GO:0030154">
    <property type="term" value="P:cell differentiation"/>
    <property type="evidence" value="ECO:0007669"/>
    <property type="project" value="UniProtKB-ARBA"/>
</dbReference>
<feature type="compositionally biased region" description="Polar residues" evidence="10">
    <location>
        <begin position="1180"/>
        <end position="1204"/>
    </location>
</feature>